<evidence type="ECO:0000259" key="5">
    <source>
        <dbReference type="PROSITE" id="PS50977"/>
    </source>
</evidence>
<protein>
    <submittedName>
        <fullName evidence="6">TetR/AcrR family transcriptional regulator</fullName>
    </submittedName>
</protein>
<reference evidence="6 7" key="1">
    <citation type="submission" date="2024-09" db="EMBL/GenBank/DDBJ databases">
        <authorList>
            <person name="Sun Q."/>
            <person name="Mori K."/>
        </authorList>
    </citation>
    <scope>NUCLEOTIDE SEQUENCE [LARGE SCALE GENOMIC DNA]</scope>
    <source>
        <strain evidence="6 7">TISTR 1856</strain>
    </source>
</reference>
<evidence type="ECO:0000256" key="1">
    <source>
        <dbReference type="ARBA" id="ARBA00023015"/>
    </source>
</evidence>
<organism evidence="6 7">
    <name type="scientific">Kineococcus gynurae</name>
    <dbReference type="NCBI Taxonomy" id="452979"/>
    <lineage>
        <taxon>Bacteria</taxon>
        <taxon>Bacillati</taxon>
        <taxon>Actinomycetota</taxon>
        <taxon>Actinomycetes</taxon>
        <taxon>Kineosporiales</taxon>
        <taxon>Kineosporiaceae</taxon>
        <taxon>Kineococcus</taxon>
    </lineage>
</organism>
<dbReference type="PROSITE" id="PS50977">
    <property type="entry name" value="HTH_TETR_2"/>
    <property type="match status" value="1"/>
</dbReference>
<dbReference type="InterPro" id="IPR001647">
    <property type="entry name" value="HTH_TetR"/>
</dbReference>
<gene>
    <name evidence="6" type="ORF">ACFFVI_08380</name>
</gene>
<dbReference type="InterPro" id="IPR036271">
    <property type="entry name" value="Tet_transcr_reg_TetR-rel_C_sf"/>
</dbReference>
<evidence type="ECO:0000256" key="4">
    <source>
        <dbReference type="PROSITE-ProRule" id="PRU00335"/>
    </source>
</evidence>
<sequence length="182" mass="20265">MGTRRHDPERRSRIVDATLDVIADVGVAGASHRVIAERADVPLGSMTYHFDGMDDLLHQAFSRFAERGVARFHRVLSGADDRDAARAAVVDLIHGTEADPNTDRDLVLTFELYTLAARKPAFRQITRDWMAASRRELERHFTPDEARRVDALIEGVSIHRSLDLDPPDVAFTRDAIAVNAPG</sequence>
<evidence type="ECO:0000313" key="6">
    <source>
        <dbReference type="EMBL" id="MFB9376984.1"/>
    </source>
</evidence>
<evidence type="ECO:0000256" key="2">
    <source>
        <dbReference type="ARBA" id="ARBA00023125"/>
    </source>
</evidence>
<dbReference type="RefSeq" id="WP_380135373.1">
    <property type="nucleotide sequence ID" value="NZ_JBHLUI010000003.1"/>
</dbReference>
<dbReference type="Gene3D" id="1.10.357.10">
    <property type="entry name" value="Tetracycline Repressor, domain 2"/>
    <property type="match status" value="1"/>
</dbReference>
<dbReference type="PANTHER" id="PTHR47506:SF6">
    <property type="entry name" value="HTH-TYPE TRANSCRIPTIONAL REPRESSOR NEMR"/>
    <property type="match status" value="1"/>
</dbReference>
<evidence type="ECO:0000256" key="3">
    <source>
        <dbReference type="ARBA" id="ARBA00023163"/>
    </source>
</evidence>
<dbReference type="Pfam" id="PF00440">
    <property type="entry name" value="TetR_N"/>
    <property type="match status" value="1"/>
</dbReference>
<dbReference type="PANTHER" id="PTHR47506">
    <property type="entry name" value="TRANSCRIPTIONAL REGULATORY PROTEIN"/>
    <property type="match status" value="1"/>
</dbReference>
<proteinExistence type="predicted"/>
<comment type="caution">
    <text evidence="6">The sequence shown here is derived from an EMBL/GenBank/DDBJ whole genome shotgun (WGS) entry which is preliminary data.</text>
</comment>
<keyword evidence="3" id="KW-0804">Transcription</keyword>
<accession>A0ABV5LSA6</accession>
<keyword evidence="2 4" id="KW-0238">DNA-binding</keyword>
<dbReference type="EMBL" id="JBHMDM010000004">
    <property type="protein sequence ID" value="MFB9376984.1"/>
    <property type="molecule type" value="Genomic_DNA"/>
</dbReference>
<feature type="domain" description="HTH tetR-type" evidence="5">
    <location>
        <begin position="8"/>
        <end position="68"/>
    </location>
</feature>
<dbReference type="SUPFAM" id="SSF46689">
    <property type="entry name" value="Homeodomain-like"/>
    <property type="match status" value="1"/>
</dbReference>
<dbReference type="InterPro" id="IPR041583">
    <property type="entry name" value="TetR_C_31"/>
</dbReference>
<feature type="DNA-binding region" description="H-T-H motif" evidence="4">
    <location>
        <begin position="31"/>
        <end position="50"/>
    </location>
</feature>
<name>A0ABV5LSA6_9ACTN</name>
<dbReference type="Proteomes" id="UP001589748">
    <property type="component" value="Unassembled WGS sequence"/>
</dbReference>
<keyword evidence="7" id="KW-1185">Reference proteome</keyword>
<dbReference type="InterPro" id="IPR009057">
    <property type="entry name" value="Homeodomain-like_sf"/>
</dbReference>
<evidence type="ECO:0000313" key="7">
    <source>
        <dbReference type="Proteomes" id="UP001589748"/>
    </source>
</evidence>
<dbReference type="Pfam" id="PF17940">
    <property type="entry name" value="TetR_C_31"/>
    <property type="match status" value="1"/>
</dbReference>
<dbReference type="SUPFAM" id="SSF48498">
    <property type="entry name" value="Tetracyclin repressor-like, C-terminal domain"/>
    <property type="match status" value="1"/>
</dbReference>
<keyword evidence="1" id="KW-0805">Transcription regulation</keyword>